<evidence type="ECO:0008006" key="3">
    <source>
        <dbReference type="Google" id="ProtNLM"/>
    </source>
</evidence>
<dbReference type="AlphaFoldDB" id="A0A368BQU5"/>
<organism evidence="1 2">
    <name type="scientific">SAR86 cluster bacterium</name>
    <dbReference type="NCBI Taxonomy" id="2030880"/>
    <lineage>
        <taxon>Bacteria</taxon>
        <taxon>Pseudomonadati</taxon>
        <taxon>Pseudomonadota</taxon>
        <taxon>Gammaproteobacteria</taxon>
        <taxon>SAR86 cluster</taxon>
    </lineage>
</organism>
<evidence type="ECO:0000313" key="2">
    <source>
        <dbReference type="Proteomes" id="UP000253032"/>
    </source>
</evidence>
<dbReference type="Proteomes" id="UP000253032">
    <property type="component" value="Unassembled WGS sequence"/>
</dbReference>
<protein>
    <recommendedName>
        <fullName evidence="3">DUF1579 domain-containing protein</fullName>
    </recommendedName>
</protein>
<comment type="caution">
    <text evidence="1">The sequence shown here is derived from an EMBL/GenBank/DDBJ whole genome shotgun (WGS) entry which is preliminary data.</text>
</comment>
<reference evidence="1 2" key="1">
    <citation type="journal article" date="2018" name="Microbiome">
        <title>Fine metagenomic profile of the Mediterranean stratified and mixed water columns revealed by assembly and recruitment.</title>
        <authorList>
            <person name="Haro-Moreno J.M."/>
            <person name="Lopez-Perez M."/>
            <person name="De La Torre J.R."/>
            <person name="Picazo A."/>
            <person name="Camacho A."/>
            <person name="Rodriguez-Valera F."/>
        </authorList>
    </citation>
    <scope>NUCLEOTIDE SEQUENCE [LARGE SCALE GENOMIC DNA]</scope>
    <source>
        <strain evidence="1">MED-G84</strain>
    </source>
</reference>
<dbReference type="EMBL" id="QOPC01000001">
    <property type="protein sequence ID" value="RCL39708.1"/>
    <property type="molecule type" value="Genomic_DNA"/>
</dbReference>
<gene>
    <name evidence="1" type="ORF">DBW98_00375</name>
</gene>
<proteinExistence type="predicted"/>
<name>A0A368BQU5_9GAMM</name>
<evidence type="ECO:0000313" key="1">
    <source>
        <dbReference type="EMBL" id="RCL39708.1"/>
    </source>
</evidence>
<accession>A0A368BQU5</accession>
<sequence>MPIESAEENFIGDVNLGEVTHSDAFNFIKDNMLGKWEGKLTQHSGNVIEASYHFKLVSNGNTIREELIEDGVEMFTTYSDKDGELVIKHYCALGTEPMFTVDNLTESSVAFKSDPTPGYHSQHHNFVNAISWEKDKSSKDTIIMNNSIYVDGEIENNQAVISRVY</sequence>